<dbReference type="EMBL" id="DTBP01000024">
    <property type="protein sequence ID" value="HGQ74175.1"/>
    <property type="molecule type" value="Genomic_DNA"/>
</dbReference>
<gene>
    <name evidence="1" type="ORF">ENU20_03765</name>
</gene>
<protein>
    <recommendedName>
        <fullName evidence="2">Phosphoesterase</fullName>
    </recommendedName>
</protein>
<name>A0A7C4JNJ1_STAMA</name>
<sequence length="195" mass="21837">MTRLLVLTDLRGNRTVASLIKIFSISLKVNYIVLLANTISPTIIADLAKSNLKIIGLAGNLDDPSTIDAFKKHGLFVESRFMDLDGLKAFFTSLAFNESLKKINTSDKAEVLLTYYPGLKYCCCRNGYVETIDYLVDILKPRIVITGKCIEPCYNGYVASPGAAYRGYSLLINNTENIWLKFINLYELLYSKLPV</sequence>
<evidence type="ECO:0008006" key="2">
    <source>
        <dbReference type="Google" id="ProtNLM"/>
    </source>
</evidence>
<reference evidence="1" key="1">
    <citation type="journal article" date="2020" name="mSystems">
        <title>Genome- and Community-Level Interaction Insights into Carbon Utilization and Element Cycling Functions of Hydrothermarchaeota in Hydrothermal Sediment.</title>
        <authorList>
            <person name="Zhou Z."/>
            <person name="Liu Y."/>
            <person name="Xu W."/>
            <person name="Pan J."/>
            <person name="Luo Z.H."/>
            <person name="Li M."/>
        </authorList>
    </citation>
    <scope>NUCLEOTIDE SEQUENCE [LARGE SCALE GENOMIC DNA]</scope>
    <source>
        <strain evidence="1">SpSt-648</strain>
    </source>
</reference>
<organism evidence="1">
    <name type="scientific">Staphylothermus marinus</name>
    <dbReference type="NCBI Taxonomy" id="2280"/>
    <lineage>
        <taxon>Archaea</taxon>
        <taxon>Thermoproteota</taxon>
        <taxon>Thermoprotei</taxon>
        <taxon>Desulfurococcales</taxon>
        <taxon>Desulfurococcaceae</taxon>
        <taxon>Staphylothermus</taxon>
    </lineage>
</organism>
<comment type="caution">
    <text evidence="1">The sequence shown here is derived from an EMBL/GenBank/DDBJ whole genome shotgun (WGS) entry which is preliminary data.</text>
</comment>
<dbReference type="InterPro" id="IPR029052">
    <property type="entry name" value="Metallo-depent_PP-like"/>
</dbReference>
<accession>A0A7C4JNJ1</accession>
<evidence type="ECO:0000313" key="1">
    <source>
        <dbReference type="EMBL" id="HGQ74175.1"/>
    </source>
</evidence>
<dbReference type="AlphaFoldDB" id="A0A7C4JNJ1"/>
<proteinExistence type="predicted"/>
<dbReference type="SUPFAM" id="SSF56300">
    <property type="entry name" value="Metallo-dependent phosphatases"/>
    <property type="match status" value="1"/>
</dbReference>